<dbReference type="Proteomes" id="UP000831304">
    <property type="component" value="Chromosome"/>
</dbReference>
<keyword evidence="1" id="KW-0812">Transmembrane</keyword>
<organism evidence="2 3">
    <name type="scientific">Agromyces soli</name>
    <dbReference type="NCBI Taxonomy" id="659012"/>
    <lineage>
        <taxon>Bacteria</taxon>
        <taxon>Bacillati</taxon>
        <taxon>Actinomycetota</taxon>
        <taxon>Actinomycetes</taxon>
        <taxon>Micrococcales</taxon>
        <taxon>Microbacteriaceae</taxon>
        <taxon>Agromyces</taxon>
    </lineage>
</organism>
<feature type="transmembrane region" description="Helical" evidence="1">
    <location>
        <begin position="6"/>
        <end position="32"/>
    </location>
</feature>
<name>A0ABY4B365_9MICO</name>
<dbReference type="RefSeq" id="WP_243570296.1">
    <property type="nucleotide sequence ID" value="NZ_BAAARD010000001.1"/>
</dbReference>
<accession>A0ABY4B365</accession>
<dbReference type="EMBL" id="CP094533">
    <property type="protein sequence ID" value="UOE27465.1"/>
    <property type="molecule type" value="Genomic_DNA"/>
</dbReference>
<gene>
    <name evidence="2" type="ORF">MTP13_06710</name>
</gene>
<keyword evidence="1" id="KW-0472">Membrane</keyword>
<reference evidence="2 3" key="1">
    <citation type="submission" date="2022-03" db="EMBL/GenBank/DDBJ databases">
        <title>Agromyces sp. isolated from the gut of P. brevitarsis seulensis larvae.</title>
        <authorList>
            <person name="Won M."/>
            <person name="Kwon S.-W."/>
        </authorList>
    </citation>
    <scope>NUCLEOTIDE SEQUENCE [LARGE SCALE GENOMIC DNA]</scope>
    <source>
        <strain evidence="2 3">KACC 16215</strain>
    </source>
</reference>
<sequence>MTEAQVWTMLGVFTTLMFGMLTIVSVGFVRVLRAEIGGLRAEIGGVREEMRARFEAVDARFDAVGHRIDGLDRDVQMLVRRNFGVD</sequence>
<evidence type="ECO:0000313" key="3">
    <source>
        <dbReference type="Proteomes" id="UP000831304"/>
    </source>
</evidence>
<evidence type="ECO:0008006" key="4">
    <source>
        <dbReference type="Google" id="ProtNLM"/>
    </source>
</evidence>
<keyword evidence="1" id="KW-1133">Transmembrane helix</keyword>
<proteinExistence type="predicted"/>
<evidence type="ECO:0000256" key="1">
    <source>
        <dbReference type="SAM" id="Phobius"/>
    </source>
</evidence>
<dbReference type="Gene3D" id="6.10.250.2540">
    <property type="match status" value="1"/>
</dbReference>
<evidence type="ECO:0000313" key="2">
    <source>
        <dbReference type="EMBL" id="UOE27465.1"/>
    </source>
</evidence>
<protein>
    <recommendedName>
        <fullName evidence="4">DUF2746 domain-containing protein</fullName>
    </recommendedName>
</protein>
<keyword evidence="3" id="KW-1185">Reference proteome</keyword>